<name>A0ABR1H9C0_9HYPO</name>
<keyword evidence="4 8" id="KW-0812">Transmembrane</keyword>
<feature type="transmembrane region" description="Helical" evidence="8">
    <location>
        <begin position="270"/>
        <end position="297"/>
    </location>
</feature>
<evidence type="ECO:0000256" key="2">
    <source>
        <dbReference type="ARBA" id="ARBA00010992"/>
    </source>
</evidence>
<evidence type="ECO:0000259" key="9">
    <source>
        <dbReference type="PROSITE" id="PS50850"/>
    </source>
</evidence>
<evidence type="ECO:0000313" key="11">
    <source>
        <dbReference type="Proteomes" id="UP001498476"/>
    </source>
</evidence>
<feature type="transmembrane region" description="Helical" evidence="8">
    <location>
        <begin position="12"/>
        <end position="30"/>
    </location>
</feature>
<comment type="caution">
    <text evidence="10">The sequence shown here is derived from an EMBL/GenBank/DDBJ whole genome shotgun (WGS) entry which is preliminary data.</text>
</comment>
<feature type="transmembrane region" description="Helical" evidence="8">
    <location>
        <begin position="153"/>
        <end position="172"/>
    </location>
</feature>
<dbReference type="InterPro" id="IPR036259">
    <property type="entry name" value="MFS_trans_sf"/>
</dbReference>
<keyword evidence="3 7" id="KW-0813">Transport</keyword>
<protein>
    <submittedName>
        <fullName evidence="10">Hexose transporter hxt5</fullName>
    </submittedName>
</protein>
<dbReference type="InterPro" id="IPR005829">
    <property type="entry name" value="Sugar_transporter_CS"/>
</dbReference>
<comment type="subcellular location">
    <subcellularLocation>
        <location evidence="1">Membrane</location>
        <topology evidence="1">Multi-pass membrane protein</topology>
    </subcellularLocation>
</comment>
<dbReference type="InterPro" id="IPR003663">
    <property type="entry name" value="Sugar/inositol_transpt"/>
</dbReference>
<dbReference type="Pfam" id="PF00083">
    <property type="entry name" value="Sugar_tr"/>
    <property type="match status" value="1"/>
</dbReference>
<feature type="transmembrane region" description="Helical" evidence="8">
    <location>
        <begin position="65"/>
        <end position="84"/>
    </location>
</feature>
<evidence type="ECO:0000256" key="1">
    <source>
        <dbReference type="ARBA" id="ARBA00004141"/>
    </source>
</evidence>
<dbReference type="PROSITE" id="PS50850">
    <property type="entry name" value="MFS"/>
    <property type="match status" value="1"/>
</dbReference>
<reference evidence="10 11" key="1">
    <citation type="journal article" date="2025" name="Microbiol. Resour. Announc.">
        <title>Draft genome sequences for Neonectria magnoliae and Neonectria punicea, canker pathogens of Liriodendron tulipifera and Acer saccharum in West Virginia.</title>
        <authorList>
            <person name="Petronek H.M."/>
            <person name="Kasson M.T."/>
            <person name="Metheny A.M."/>
            <person name="Stauder C.M."/>
            <person name="Lovett B."/>
            <person name="Lynch S.C."/>
            <person name="Garnas J.R."/>
            <person name="Kasson L.R."/>
            <person name="Stajich J.E."/>
        </authorList>
    </citation>
    <scope>NUCLEOTIDE SEQUENCE [LARGE SCALE GENOMIC DNA]</scope>
    <source>
        <strain evidence="10 11">NRRL 64653</strain>
    </source>
</reference>
<feature type="transmembrane region" description="Helical" evidence="8">
    <location>
        <begin position="339"/>
        <end position="361"/>
    </location>
</feature>
<accession>A0ABR1H9C0</accession>
<feature type="transmembrane region" description="Helical" evidence="8">
    <location>
        <begin position="184"/>
        <end position="206"/>
    </location>
</feature>
<dbReference type="Gene3D" id="1.20.1250.20">
    <property type="entry name" value="MFS general substrate transporter like domains"/>
    <property type="match status" value="1"/>
</dbReference>
<evidence type="ECO:0000256" key="6">
    <source>
        <dbReference type="ARBA" id="ARBA00023136"/>
    </source>
</evidence>
<dbReference type="InterPro" id="IPR005828">
    <property type="entry name" value="MFS_sugar_transport-like"/>
</dbReference>
<sequence>MAKGSSLPLATWRVAWMGVIYSLGGLIYGFDTGQISGFLDMDDFKRSFGTFDSATSSYTISTLRSGLIVGLLSIGNLVGALIAGPLSDRLGRKPPIALACVIYASGAVVQISSTNRWYQVALGRCTGGFGVGALSVLVPMASSETSPANCRGVVVSGYQMAVTVGIFIASLINFGTEHIESHAAWRITMGLDFLWAALLLLGLVFVPESPKYLFSKGQDEKAKTIMAQMLGVSPEHPTLQGELRDINSSLETEKASQDDEWRTMFFSKDAVVRTILATGILSGCQLTGTNFFLYYGTVIFASTGISNSYITQVIIAAVNMGCTVLGLYFAQRYSRRKCLVFGAVWMAWCFLIFATVGHFGLDRNDPARTPAAGSVMVTFTALFIAAFATTWGPISWGEAVVVCPARHRAVYSSISVSCFWIWNFLIAFFTPFITAQIDYMFGYVFSGCCFLMALMVQLFVIESQGRTLEEMDRLYSDRYGSTSGDRN</sequence>
<feature type="domain" description="Major facilitator superfamily (MFS) profile" evidence="9">
    <location>
        <begin position="17"/>
        <end position="464"/>
    </location>
</feature>
<evidence type="ECO:0000313" key="10">
    <source>
        <dbReference type="EMBL" id="KAK7417713.1"/>
    </source>
</evidence>
<feature type="transmembrane region" description="Helical" evidence="8">
    <location>
        <begin position="96"/>
        <end position="115"/>
    </location>
</feature>
<feature type="transmembrane region" description="Helical" evidence="8">
    <location>
        <begin position="439"/>
        <end position="461"/>
    </location>
</feature>
<proteinExistence type="inferred from homology"/>
<feature type="transmembrane region" description="Helical" evidence="8">
    <location>
        <begin position="373"/>
        <end position="397"/>
    </location>
</feature>
<evidence type="ECO:0000256" key="7">
    <source>
        <dbReference type="RuleBase" id="RU003346"/>
    </source>
</evidence>
<keyword evidence="5 8" id="KW-1133">Transmembrane helix</keyword>
<dbReference type="PROSITE" id="PS00216">
    <property type="entry name" value="SUGAR_TRANSPORT_1"/>
    <property type="match status" value="1"/>
</dbReference>
<dbReference type="InterPro" id="IPR050360">
    <property type="entry name" value="MFS_Sugar_Transporters"/>
</dbReference>
<dbReference type="PANTHER" id="PTHR48022">
    <property type="entry name" value="PLASTIDIC GLUCOSE TRANSPORTER 4"/>
    <property type="match status" value="1"/>
</dbReference>
<comment type="similarity">
    <text evidence="2 7">Belongs to the major facilitator superfamily. Sugar transporter (TC 2.A.1.1) family.</text>
</comment>
<evidence type="ECO:0000256" key="3">
    <source>
        <dbReference type="ARBA" id="ARBA00022448"/>
    </source>
</evidence>
<organism evidence="10 11">
    <name type="scientific">Neonectria punicea</name>
    <dbReference type="NCBI Taxonomy" id="979145"/>
    <lineage>
        <taxon>Eukaryota</taxon>
        <taxon>Fungi</taxon>
        <taxon>Dikarya</taxon>
        <taxon>Ascomycota</taxon>
        <taxon>Pezizomycotina</taxon>
        <taxon>Sordariomycetes</taxon>
        <taxon>Hypocreomycetidae</taxon>
        <taxon>Hypocreales</taxon>
        <taxon>Nectriaceae</taxon>
        <taxon>Neonectria</taxon>
    </lineage>
</organism>
<evidence type="ECO:0000256" key="5">
    <source>
        <dbReference type="ARBA" id="ARBA00022989"/>
    </source>
</evidence>
<dbReference type="EMBL" id="JAZAVJ010000054">
    <property type="protein sequence ID" value="KAK7417713.1"/>
    <property type="molecule type" value="Genomic_DNA"/>
</dbReference>
<keyword evidence="11" id="KW-1185">Reference proteome</keyword>
<dbReference type="InterPro" id="IPR020846">
    <property type="entry name" value="MFS_dom"/>
</dbReference>
<gene>
    <name evidence="10" type="primary">HXT5_3</name>
    <name evidence="10" type="ORF">QQX98_004369</name>
</gene>
<evidence type="ECO:0000256" key="8">
    <source>
        <dbReference type="SAM" id="Phobius"/>
    </source>
</evidence>
<feature type="transmembrane region" description="Helical" evidence="8">
    <location>
        <begin position="409"/>
        <end position="433"/>
    </location>
</feature>
<dbReference type="Proteomes" id="UP001498476">
    <property type="component" value="Unassembled WGS sequence"/>
</dbReference>
<dbReference type="SUPFAM" id="SSF103473">
    <property type="entry name" value="MFS general substrate transporter"/>
    <property type="match status" value="1"/>
</dbReference>
<feature type="transmembrane region" description="Helical" evidence="8">
    <location>
        <begin position="309"/>
        <end position="330"/>
    </location>
</feature>
<dbReference type="PRINTS" id="PR00171">
    <property type="entry name" value="SUGRTRNSPORT"/>
</dbReference>
<dbReference type="PANTHER" id="PTHR48022:SF91">
    <property type="entry name" value="MAJOR FACILITATOR SUPERFAMILY (MFS) PROFILE DOMAIN-CONTAINING PROTEIN-RELATED"/>
    <property type="match status" value="1"/>
</dbReference>
<feature type="transmembrane region" description="Helical" evidence="8">
    <location>
        <begin position="121"/>
        <end position="141"/>
    </location>
</feature>
<dbReference type="NCBIfam" id="TIGR00879">
    <property type="entry name" value="SP"/>
    <property type="match status" value="1"/>
</dbReference>
<evidence type="ECO:0000256" key="4">
    <source>
        <dbReference type="ARBA" id="ARBA00022692"/>
    </source>
</evidence>
<keyword evidence="6 8" id="KW-0472">Membrane</keyword>